<feature type="compositionally biased region" description="Polar residues" evidence="1">
    <location>
        <begin position="37"/>
        <end position="51"/>
    </location>
</feature>
<organism evidence="2 3">
    <name type="scientific">Oedothorax gibbosus</name>
    <dbReference type="NCBI Taxonomy" id="931172"/>
    <lineage>
        <taxon>Eukaryota</taxon>
        <taxon>Metazoa</taxon>
        <taxon>Ecdysozoa</taxon>
        <taxon>Arthropoda</taxon>
        <taxon>Chelicerata</taxon>
        <taxon>Arachnida</taxon>
        <taxon>Araneae</taxon>
        <taxon>Araneomorphae</taxon>
        <taxon>Entelegynae</taxon>
        <taxon>Araneoidea</taxon>
        <taxon>Linyphiidae</taxon>
        <taxon>Erigoninae</taxon>
        <taxon>Oedothorax</taxon>
    </lineage>
</organism>
<evidence type="ECO:0000313" key="3">
    <source>
        <dbReference type="Proteomes" id="UP000827092"/>
    </source>
</evidence>
<reference evidence="2 3" key="1">
    <citation type="journal article" date="2022" name="Nat. Ecol. Evol.">
        <title>A masculinizing supergene underlies an exaggerated male reproductive morph in a spider.</title>
        <authorList>
            <person name="Hendrickx F."/>
            <person name="De Corte Z."/>
            <person name="Sonet G."/>
            <person name="Van Belleghem S.M."/>
            <person name="Kostlbacher S."/>
            <person name="Vangestel C."/>
        </authorList>
    </citation>
    <scope>NUCLEOTIDE SEQUENCE [LARGE SCALE GENOMIC DNA]</scope>
    <source>
        <strain evidence="2">W744_W776</strain>
    </source>
</reference>
<dbReference type="EMBL" id="JAFNEN010000046">
    <property type="protein sequence ID" value="KAG8197971.1"/>
    <property type="molecule type" value="Genomic_DNA"/>
</dbReference>
<evidence type="ECO:0000256" key="1">
    <source>
        <dbReference type="SAM" id="MobiDB-lite"/>
    </source>
</evidence>
<evidence type="ECO:0000313" key="2">
    <source>
        <dbReference type="EMBL" id="KAG8197971.1"/>
    </source>
</evidence>
<dbReference type="AlphaFoldDB" id="A0AAV6VQD7"/>
<name>A0AAV6VQD7_9ARAC</name>
<keyword evidence="3" id="KW-1185">Reference proteome</keyword>
<dbReference type="Proteomes" id="UP000827092">
    <property type="component" value="Unassembled WGS sequence"/>
</dbReference>
<comment type="caution">
    <text evidence="2">The sequence shown here is derived from an EMBL/GenBank/DDBJ whole genome shotgun (WGS) entry which is preliminary data.</text>
</comment>
<protein>
    <submittedName>
        <fullName evidence="2">Uncharacterized protein</fullName>
    </submittedName>
</protein>
<feature type="region of interest" description="Disordered" evidence="1">
    <location>
        <begin position="1"/>
        <end position="65"/>
    </location>
</feature>
<sequence length="161" mass="18815">MSNVGLLSDLNPKKFHKKLKQHKEDDETEYKRHHKNYNTIKTKQFPEESTNPKPPGPQSSKDSIEHNAIMSYKIGYLGLVPLNPAEYSNNLQSRKRLESTRNLESKSLGECENKNLRTKYNDVAGAILSDLSLFKRFERTSENVLSLKRPVLRCRRRYYPY</sequence>
<proteinExistence type="predicted"/>
<gene>
    <name evidence="2" type="ORF">JTE90_029366</name>
</gene>
<accession>A0AAV6VQD7</accession>